<dbReference type="EMBL" id="QEAS01000007">
    <property type="protein sequence ID" value="PWG80839.1"/>
    <property type="molecule type" value="Genomic_DNA"/>
</dbReference>
<dbReference type="AlphaFoldDB" id="A0A2U2PI63"/>
<name>A0A2U2PI63_9SPHI</name>
<proteinExistence type="predicted"/>
<evidence type="ECO:0000313" key="2">
    <source>
        <dbReference type="Proteomes" id="UP000245647"/>
    </source>
</evidence>
<dbReference type="Proteomes" id="UP000245647">
    <property type="component" value="Unassembled WGS sequence"/>
</dbReference>
<reference evidence="1 2" key="1">
    <citation type="submission" date="2018-04" db="EMBL/GenBank/DDBJ databases">
        <title>Pedobacter chongqingensis sp. nov., isolated from a rottenly hemp rope.</title>
        <authorList>
            <person name="Cai Y."/>
        </authorList>
    </citation>
    <scope>NUCLEOTIDE SEQUENCE [LARGE SCALE GENOMIC DNA]</scope>
    <source>
        <strain evidence="1 2">FJ4-8</strain>
    </source>
</reference>
<evidence type="ECO:0000313" key="1">
    <source>
        <dbReference type="EMBL" id="PWG80839.1"/>
    </source>
</evidence>
<accession>A0A2U2PI63</accession>
<protein>
    <recommendedName>
        <fullName evidence="3">Lipocalin-like domain-containing protein</fullName>
    </recommendedName>
</protein>
<dbReference type="RefSeq" id="WP_109415695.1">
    <property type="nucleotide sequence ID" value="NZ_QEAS01000007.1"/>
</dbReference>
<evidence type="ECO:0008006" key="3">
    <source>
        <dbReference type="Google" id="ProtNLM"/>
    </source>
</evidence>
<dbReference type="OrthoDB" id="794403at2"/>
<gene>
    <name evidence="1" type="ORF">DDR33_10315</name>
</gene>
<organism evidence="1 2">
    <name type="scientific">Pararcticibacter amylolyticus</name>
    <dbReference type="NCBI Taxonomy" id="2173175"/>
    <lineage>
        <taxon>Bacteria</taxon>
        <taxon>Pseudomonadati</taxon>
        <taxon>Bacteroidota</taxon>
        <taxon>Sphingobacteriia</taxon>
        <taxon>Sphingobacteriales</taxon>
        <taxon>Sphingobacteriaceae</taxon>
        <taxon>Pararcticibacter</taxon>
    </lineage>
</organism>
<sequence length="241" mass="26442">MIKTAKSYLAVLSTACLIACQQSQTTSSGSDSDSVSGIQNESPSEENICFRKVSGLQNKDTLSISLKIEGNKVSGKMRNAIYEKDARTGEIEGELMGNSISAVWKFNQEGTTDTMKVEFQFGKDEIQQRPFMFNEKTGREQTNTASADWIKIPKVECSDDAHHEANVTATGTIGTIMQGKDGYMATLKSEDGNEYLITMSIIRMEKQYVAYKAGDKVTVSGDTIHVNNKVNILVKHSGKAK</sequence>
<keyword evidence="2" id="KW-1185">Reference proteome</keyword>
<comment type="caution">
    <text evidence="1">The sequence shown here is derived from an EMBL/GenBank/DDBJ whole genome shotgun (WGS) entry which is preliminary data.</text>
</comment>